<name>A0A4Q0VDV1_CLOTA</name>
<dbReference type="Gene3D" id="3.30.230.30">
    <property type="entry name" value="Impact, N-terminal domain"/>
    <property type="match status" value="1"/>
</dbReference>
<dbReference type="Pfam" id="PF01205">
    <property type="entry name" value="Impact_N"/>
    <property type="match status" value="1"/>
</dbReference>
<dbReference type="InterPro" id="IPR015269">
    <property type="entry name" value="UPF0029_Impact_C"/>
</dbReference>
<reference evidence="5 6" key="1">
    <citation type="submission" date="2018-06" db="EMBL/GenBank/DDBJ databases">
        <title>Genome conservation of Clostridium tetani.</title>
        <authorList>
            <person name="Bruggemann H."/>
            <person name="Popoff M.R."/>
        </authorList>
    </citation>
    <scope>NUCLEOTIDE SEQUENCE [LARGE SCALE GENOMIC DNA]</scope>
    <source>
        <strain evidence="5 6">2017.061</strain>
    </source>
</reference>
<protein>
    <submittedName>
        <fullName evidence="5">YigZ family protein</fullName>
    </submittedName>
</protein>
<evidence type="ECO:0000256" key="1">
    <source>
        <dbReference type="ARBA" id="ARBA00007665"/>
    </source>
</evidence>
<dbReference type="Proteomes" id="UP001321763">
    <property type="component" value="Chromosome"/>
</dbReference>
<evidence type="ECO:0000313" key="6">
    <source>
        <dbReference type="Proteomes" id="UP000290921"/>
    </source>
</evidence>
<feature type="domain" description="Impact N-terminal" evidence="2">
    <location>
        <begin position="17"/>
        <end position="122"/>
    </location>
</feature>
<dbReference type="Pfam" id="PF09186">
    <property type="entry name" value="DUF1949"/>
    <property type="match status" value="1"/>
</dbReference>
<feature type="domain" description="UPF0029" evidence="3">
    <location>
        <begin position="138"/>
        <end position="193"/>
    </location>
</feature>
<gene>
    <name evidence="5" type="ORF">DP130_06485</name>
    <name evidence="4" type="ORF">K234311028_21280</name>
</gene>
<evidence type="ECO:0000259" key="3">
    <source>
        <dbReference type="Pfam" id="PF09186"/>
    </source>
</evidence>
<proteinExistence type="inferred from homology"/>
<dbReference type="InterPro" id="IPR020569">
    <property type="entry name" value="UPF0029_Impact_CS"/>
</dbReference>
<comment type="similarity">
    <text evidence="1">Belongs to the IMPACT family.</text>
</comment>
<dbReference type="GO" id="GO:0005737">
    <property type="term" value="C:cytoplasm"/>
    <property type="evidence" value="ECO:0007669"/>
    <property type="project" value="TreeGrafter"/>
</dbReference>
<evidence type="ECO:0000313" key="5">
    <source>
        <dbReference type="EMBL" id="RXI49052.1"/>
    </source>
</evidence>
<dbReference type="InterPro" id="IPR036956">
    <property type="entry name" value="Impact_N_sf"/>
</dbReference>
<dbReference type="Proteomes" id="UP000290921">
    <property type="component" value="Unassembled WGS sequence"/>
</dbReference>
<dbReference type="EMBL" id="QMAP01000005">
    <property type="protein sequence ID" value="RXI49052.1"/>
    <property type="molecule type" value="Genomic_DNA"/>
</dbReference>
<dbReference type="NCBIfam" id="TIGR00257">
    <property type="entry name" value="IMPACT_YIGZ"/>
    <property type="match status" value="1"/>
</dbReference>
<evidence type="ECO:0000313" key="4">
    <source>
        <dbReference type="EMBL" id="BDR81882.1"/>
    </source>
</evidence>
<dbReference type="PANTHER" id="PTHR16301:SF20">
    <property type="entry name" value="IMPACT FAMILY MEMBER YIGZ"/>
    <property type="match status" value="1"/>
</dbReference>
<reference evidence="4 7" key="2">
    <citation type="submission" date="2022-09" db="EMBL/GenBank/DDBJ databases">
        <title>complete genome sequences of Clostridium tetani str. KHSU-234311-028 isolated from soil.</title>
        <authorList>
            <person name="Sekizuka T."/>
            <person name="Shitada C."/>
            <person name="Takahashi M."/>
            <person name="Kuroda M."/>
        </authorList>
    </citation>
    <scope>NUCLEOTIDE SEQUENCE [LARGE SCALE GENOMIC DNA]</scope>
    <source>
        <strain evidence="4 7">KHSU-234311-028</strain>
    </source>
</reference>
<dbReference type="InterPro" id="IPR023582">
    <property type="entry name" value="Impact"/>
</dbReference>
<dbReference type="InterPro" id="IPR001498">
    <property type="entry name" value="Impact_N"/>
</dbReference>
<dbReference type="RefSeq" id="WP_129030268.1">
    <property type="nucleotide sequence ID" value="NZ_AP026808.1"/>
</dbReference>
<dbReference type="SUPFAM" id="SSF54211">
    <property type="entry name" value="Ribosomal protein S5 domain 2-like"/>
    <property type="match status" value="1"/>
</dbReference>
<dbReference type="InterPro" id="IPR015796">
    <property type="entry name" value="Impact_YigZ-like"/>
</dbReference>
<dbReference type="PROSITE" id="PS00910">
    <property type="entry name" value="UPF0029"/>
    <property type="match status" value="1"/>
</dbReference>
<dbReference type="InterPro" id="IPR035647">
    <property type="entry name" value="EFG_III/V"/>
</dbReference>
<dbReference type="GO" id="GO:0006446">
    <property type="term" value="P:regulation of translational initiation"/>
    <property type="evidence" value="ECO:0007669"/>
    <property type="project" value="TreeGrafter"/>
</dbReference>
<accession>A0A4Q0VDV1</accession>
<dbReference type="SUPFAM" id="SSF54980">
    <property type="entry name" value="EF-G C-terminal domain-like"/>
    <property type="match status" value="1"/>
</dbReference>
<dbReference type="AlphaFoldDB" id="A0A4Q0VDV1"/>
<evidence type="ECO:0000259" key="2">
    <source>
        <dbReference type="Pfam" id="PF01205"/>
    </source>
</evidence>
<dbReference type="Gene3D" id="3.30.70.240">
    <property type="match status" value="1"/>
</dbReference>
<organism evidence="5 6">
    <name type="scientific">Clostridium tetani</name>
    <dbReference type="NCBI Taxonomy" id="1513"/>
    <lineage>
        <taxon>Bacteria</taxon>
        <taxon>Bacillati</taxon>
        <taxon>Bacillota</taxon>
        <taxon>Clostridia</taxon>
        <taxon>Eubacteriales</taxon>
        <taxon>Clostridiaceae</taxon>
        <taxon>Clostridium</taxon>
    </lineage>
</organism>
<sequence>MAYYTIKNKVSTEFEERKSTFIGHAKRVYTEDEAKEFINEIKKEHSSATHNVYAYIIGENMGIQRYTDDGEPQGTAGVPILDVIKKNELTNVAIVVTRYFGGILLGKGGLVRAYSKGAAQAISEGEIVQRVEGFSYHIIIEYDILGKIQYICEQNNWHIEDSIYTEKVEIIIYCTEEMKNNINKEVVQATSGKCDFKIDNEGYYFKVNNRLFNE</sequence>
<dbReference type="EMBL" id="AP026818">
    <property type="protein sequence ID" value="BDR81882.1"/>
    <property type="molecule type" value="Genomic_DNA"/>
</dbReference>
<dbReference type="InterPro" id="IPR020568">
    <property type="entry name" value="Ribosomal_Su5_D2-typ_SF"/>
</dbReference>
<dbReference type="PANTHER" id="PTHR16301">
    <property type="entry name" value="IMPACT-RELATED"/>
    <property type="match status" value="1"/>
</dbReference>
<evidence type="ECO:0000313" key="7">
    <source>
        <dbReference type="Proteomes" id="UP001321763"/>
    </source>
</evidence>